<keyword evidence="1" id="KW-1133">Transmembrane helix</keyword>
<comment type="caution">
    <text evidence="2">The sequence shown here is derived from an EMBL/GenBank/DDBJ whole genome shotgun (WGS) entry which is preliminary data.</text>
</comment>
<sequence length="103" mass="11344">MVDGLLLLAVFACAYTGMAWLALSQERHWRAVRGGTPGRARIRRLRLGGALWLLLSLVWALLRDAAHFGVPLWVMALVAGGFAVALALTWKPRCIEVVTALRH</sequence>
<accession>A0A2A2F4Y9</accession>
<feature type="transmembrane region" description="Helical" evidence="1">
    <location>
        <begin position="68"/>
        <end position="88"/>
    </location>
</feature>
<evidence type="ECO:0000256" key="1">
    <source>
        <dbReference type="SAM" id="Phobius"/>
    </source>
</evidence>
<dbReference type="EMBL" id="NSKD01000005">
    <property type="protein sequence ID" value="PAU79784.1"/>
    <property type="molecule type" value="Genomic_DNA"/>
</dbReference>
<evidence type="ECO:0000313" key="3">
    <source>
        <dbReference type="Proteomes" id="UP000218896"/>
    </source>
</evidence>
<keyword evidence="1" id="KW-0812">Transmembrane</keyword>
<dbReference type="RefSeq" id="WP_095617854.1">
    <property type="nucleotide sequence ID" value="NZ_NSKD01000005.1"/>
</dbReference>
<dbReference type="Pfam" id="PF11804">
    <property type="entry name" value="DUF3325"/>
    <property type="match status" value="1"/>
</dbReference>
<dbReference type="OrthoDB" id="5988692at2"/>
<dbReference type="Proteomes" id="UP000218896">
    <property type="component" value="Unassembled WGS sequence"/>
</dbReference>
<protein>
    <recommendedName>
        <fullName evidence="4">DUF3325 domain-containing protein</fullName>
    </recommendedName>
</protein>
<proteinExistence type="predicted"/>
<reference evidence="2 3" key="1">
    <citation type="submission" date="2017-08" db="EMBL/GenBank/DDBJ databases">
        <title>Halovibrio sewagensis sp. nov., isolated from wastewater of high salinity.</title>
        <authorList>
            <person name="Dong X."/>
            <person name="Zhang G."/>
        </authorList>
    </citation>
    <scope>NUCLEOTIDE SEQUENCE [LARGE SCALE GENOMIC DNA]</scope>
    <source>
        <strain evidence="2 3">YL5-2</strain>
    </source>
</reference>
<evidence type="ECO:0008006" key="4">
    <source>
        <dbReference type="Google" id="ProtNLM"/>
    </source>
</evidence>
<keyword evidence="3" id="KW-1185">Reference proteome</keyword>
<feature type="transmembrane region" description="Helical" evidence="1">
    <location>
        <begin position="6"/>
        <end position="23"/>
    </location>
</feature>
<evidence type="ECO:0000313" key="2">
    <source>
        <dbReference type="EMBL" id="PAU79784.1"/>
    </source>
</evidence>
<gene>
    <name evidence="2" type="ORF">CK501_11310</name>
</gene>
<name>A0A2A2F4Y9_9GAMM</name>
<dbReference type="AlphaFoldDB" id="A0A2A2F4Y9"/>
<feature type="transmembrane region" description="Helical" evidence="1">
    <location>
        <begin position="44"/>
        <end position="62"/>
    </location>
</feature>
<keyword evidence="1" id="KW-0472">Membrane</keyword>
<dbReference type="InterPro" id="IPR021762">
    <property type="entry name" value="DUF3325"/>
</dbReference>
<organism evidence="2 3">
    <name type="scientific">Halovibrio salipaludis</name>
    <dbReference type="NCBI Taxonomy" id="2032626"/>
    <lineage>
        <taxon>Bacteria</taxon>
        <taxon>Pseudomonadati</taxon>
        <taxon>Pseudomonadota</taxon>
        <taxon>Gammaproteobacteria</taxon>
        <taxon>Oceanospirillales</taxon>
        <taxon>Halomonadaceae</taxon>
        <taxon>Halovibrio</taxon>
    </lineage>
</organism>